<dbReference type="AlphaFoldDB" id="A0A918CUG7"/>
<sequence>MPLPAPDLDDRRFQDLVDEAKRLVMRRCPEWTDHNVSDPGITLIETFAHLTDQLLYRLNQVPDRLYVTFLNLIGLRILPPTPARVPVTFWLSSPAHTRLTIAAGTRVGTLRTATAESIVFSTREDLAVVPCSLARIRTAVEPESEGEQAGAGAGDGEPAETADRSRLLLDGRPFPVFRRRPGTGDALLIGLTDPVPGCVVRLGFRGRVEGVGVNPKHPPLIWEAWTGEGWTQCEAGLDETGGLNTSGAIVLHVPAAHRASVVDGDRAGWLRARVTEPEEGQPPYTDSPVVDGLTVCTVGGTVEAVHAEPVALEELGQAEGVPGQQFPLRHSPVLAGYGSPVVETSSPDGWLEWTEVEHFADSRPEDRHFALDAVSGLVLFGPAVRESDGSLRRHGAVPEKGAEVRIRGYATGGGARGNVAAGSVCRLKSSVPSVSAVENRRPAQGGVDGETLDEAKNRGPLLVRTRSRAVTAEDYEILTREAAPEIARVRCVPTGQDPAEAGGVRVLVVPAAAMRDGRILFENLVPPEPTLRRIAERLDRARVVGTRVMLEPPLYRGVTVVARLVARPRVNVDRVREDALEALHRYLNPLPGGGPEGAGWPFGRPVQSGEIFGRLQQVHGVELVEDVRLFSADPVTGARGKEARRIDLDANSLVFSYEHQVRVEAH</sequence>
<dbReference type="InterPro" id="IPR011749">
    <property type="entry name" value="CHP02243"/>
</dbReference>
<evidence type="ECO:0000313" key="3">
    <source>
        <dbReference type="Proteomes" id="UP000653411"/>
    </source>
</evidence>
<dbReference type="EMBL" id="BMML01000016">
    <property type="protein sequence ID" value="GGN27934.1"/>
    <property type="molecule type" value="Genomic_DNA"/>
</dbReference>
<dbReference type="Proteomes" id="UP000653411">
    <property type="component" value="Unassembled WGS sequence"/>
</dbReference>
<reference evidence="2" key="1">
    <citation type="journal article" date="2014" name="Int. J. Syst. Evol. Microbiol.">
        <title>Complete genome sequence of Corynebacterium casei LMG S-19264T (=DSM 44701T), isolated from a smear-ripened cheese.</title>
        <authorList>
            <consortium name="US DOE Joint Genome Institute (JGI-PGF)"/>
            <person name="Walter F."/>
            <person name="Albersmeier A."/>
            <person name="Kalinowski J."/>
            <person name="Ruckert C."/>
        </authorList>
    </citation>
    <scope>NUCLEOTIDE SEQUENCE</scope>
    <source>
        <strain evidence="2">CGMCC 4.7110</strain>
    </source>
</reference>
<feature type="region of interest" description="Disordered" evidence="1">
    <location>
        <begin position="140"/>
        <end position="162"/>
    </location>
</feature>
<reference evidence="2" key="2">
    <citation type="submission" date="2020-09" db="EMBL/GenBank/DDBJ databases">
        <authorList>
            <person name="Sun Q."/>
            <person name="Zhou Y."/>
        </authorList>
    </citation>
    <scope>NUCLEOTIDE SEQUENCE</scope>
    <source>
        <strain evidence="2">CGMCC 4.7110</strain>
    </source>
</reference>
<keyword evidence="3" id="KW-1185">Reference proteome</keyword>
<dbReference type="NCBIfam" id="TIGR02243">
    <property type="entry name" value="putative baseplate assembly protein"/>
    <property type="match status" value="1"/>
</dbReference>
<name>A0A918CUG7_9ACTN</name>
<evidence type="ECO:0000313" key="2">
    <source>
        <dbReference type="EMBL" id="GGN27934.1"/>
    </source>
</evidence>
<gene>
    <name evidence="2" type="ORF">GCM10011578_063590</name>
</gene>
<protein>
    <submittedName>
        <fullName evidence="2">Baseplate assembly protein</fullName>
    </submittedName>
</protein>
<accession>A0A918CUG7</accession>
<evidence type="ECO:0000256" key="1">
    <source>
        <dbReference type="SAM" id="MobiDB-lite"/>
    </source>
</evidence>
<comment type="caution">
    <text evidence="2">The sequence shown here is derived from an EMBL/GenBank/DDBJ whole genome shotgun (WGS) entry which is preliminary data.</text>
</comment>
<proteinExistence type="predicted"/>
<dbReference type="RefSeq" id="WP_189266293.1">
    <property type="nucleotide sequence ID" value="NZ_BMML01000016.1"/>
</dbReference>
<organism evidence="2 3">
    <name type="scientific">Streptomyces fuscichromogenes</name>
    <dbReference type="NCBI Taxonomy" id="1324013"/>
    <lineage>
        <taxon>Bacteria</taxon>
        <taxon>Bacillati</taxon>
        <taxon>Actinomycetota</taxon>
        <taxon>Actinomycetes</taxon>
        <taxon>Kitasatosporales</taxon>
        <taxon>Streptomycetaceae</taxon>
        <taxon>Streptomyces</taxon>
    </lineage>
</organism>